<sequence>MMVNIWKLMVESSGGRWWFEGVFGSLVCQAKSTKNTSSKGSKRSRSLCVLEIWNEVIRGCIYRLKMGQSVQNVGNQNGLIVVLGIATLNLNKNGNGNGVAAWAEGNGIQLQAKEFDLMAAAGDLDEIEEVNANCILMANFQKVSTSDTQIDNNPVYDSDRSAEKQQSLYNGKVLLEKDDPPTVYDLEETLQLAHDSCLKMKQLNKEIKPENYAKINHLSRVSVSQKAKSREELYFSNTSKTANVSKSISIPNEEFSDDTSPSVARKFLNEIHKIVKDEIFPIVKQVDARLQNFKIQCLKEAAKLVRDFEYLANKADESLAKHKALEHEIERFLEQLSVKSTAKIRRPQPKRNTKNNRPPSVSKNSCIKNKEVKVEEHHRKLLLFNNKKHMSHECNNIKLAILNDKFEVVCAMYIHSANVSNIENRKKHKPLAKKPKKVGSKERLSSPKPSTPRSCIRWSPIGRIFDFKGKIIESSESKSQSDYSKGTSFGFHPFQYFYPERKLIMEEMLYKFINEGRREHEEMGAFIIEFKTTNELLLKERNNALSKLEFEVYGLSRTINNAQLSDCKVKSVTTRGGKTTTETICNTNINNKEPPMLHHDK</sequence>
<evidence type="ECO:0000313" key="2">
    <source>
        <dbReference type="EMBL" id="GEU41216.1"/>
    </source>
</evidence>
<reference evidence="2" key="1">
    <citation type="journal article" date="2019" name="Sci. Rep.">
        <title>Draft genome of Tanacetum cinerariifolium, the natural source of mosquito coil.</title>
        <authorList>
            <person name="Yamashiro T."/>
            <person name="Shiraishi A."/>
            <person name="Satake H."/>
            <person name="Nakayama K."/>
        </authorList>
    </citation>
    <scope>NUCLEOTIDE SEQUENCE</scope>
</reference>
<dbReference type="AlphaFoldDB" id="A0A6L2JW63"/>
<accession>A0A6L2JW63</accession>
<feature type="compositionally biased region" description="Polar residues" evidence="1">
    <location>
        <begin position="355"/>
        <end position="367"/>
    </location>
</feature>
<evidence type="ECO:0000256" key="1">
    <source>
        <dbReference type="SAM" id="MobiDB-lite"/>
    </source>
</evidence>
<organism evidence="2">
    <name type="scientific">Tanacetum cinerariifolium</name>
    <name type="common">Dalmatian daisy</name>
    <name type="synonym">Chrysanthemum cinerariifolium</name>
    <dbReference type="NCBI Taxonomy" id="118510"/>
    <lineage>
        <taxon>Eukaryota</taxon>
        <taxon>Viridiplantae</taxon>
        <taxon>Streptophyta</taxon>
        <taxon>Embryophyta</taxon>
        <taxon>Tracheophyta</taxon>
        <taxon>Spermatophyta</taxon>
        <taxon>Magnoliopsida</taxon>
        <taxon>eudicotyledons</taxon>
        <taxon>Gunneridae</taxon>
        <taxon>Pentapetalae</taxon>
        <taxon>asterids</taxon>
        <taxon>campanulids</taxon>
        <taxon>Asterales</taxon>
        <taxon>Asteraceae</taxon>
        <taxon>Asteroideae</taxon>
        <taxon>Anthemideae</taxon>
        <taxon>Anthemidinae</taxon>
        <taxon>Tanacetum</taxon>
    </lineage>
</organism>
<feature type="region of interest" description="Disordered" evidence="1">
    <location>
        <begin position="340"/>
        <end position="369"/>
    </location>
</feature>
<feature type="region of interest" description="Disordered" evidence="1">
    <location>
        <begin position="425"/>
        <end position="453"/>
    </location>
</feature>
<protein>
    <submittedName>
        <fullName evidence="2">Uncharacterized protein</fullName>
    </submittedName>
</protein>
<proteinExistence type="predicted"/>
<dbReference type="EMBL" id="BKCJ010001408">
    <property type="protein sequence ID" value="GEU41216.1"/>
    <property type="molecule type" value="Genomic_DNA"/>
</dbReference>
<feature type="compositionally biased region" description="Basic residues" evidence="1">
    <location>
        <begin position="342"/>
        <end position="354"/>
    </location>
</feature>
<name>A0A6L2JW63_TANCI</name>
<gene>
    <name evidence="2" type="ORF">Tci_013194</name>
</gene>
<feature type="compositionally biased region" description="Basic residues" evidence="1">
    <location>
        <begin position="425"/>
        <end position="438"/>
    </location>
</feature>
<comment type="caution">
    <text evidence="2">The sequence shown here is derived from an EMBL/GenBank/DDBJ whole genome shotgun (WGS) entry which is preliminary data.</text>
</comment>